<name>A0A0C2FJU3_9ACTN</name>
<comment type="similarity">
    <text evidence="1 3">Belongs to the thiolase-like superfamily. Beta-ketoacyl-ACP synthases family.</text>
</comment>
<keyword evidence="2 3" id="KW-0808">Transferase</keyword>
<evidence type="ECO:0000256" key="1">
    <source>
        <dbReference type="ARBA" id="ARBA00008467"/>
    </source>
</evidence>
<dbReference type="NCBIfam" id="NF005589">
    <property type="entry name" value="PRK07314.1"/>
    <property type="match status" value="1"/>
</dbReference>
<evidence type="ECO:0000256" key="3">
    <source>
        <dbReference type="RuleBase" id="RU003694"/>
    </source>
</evidence>
<dbReference type="PROSITE" id="PS52004">
    <property type="entry name" value="KS3_2"/>
    <property type="match status" value="1"/>
</dbReference>
<dbReference type="RefSeq" id="WP_040271721.1">
    <property type="nucleotide sequence ID" value="NZ_JROO01000010.1"/>
</dbReference>
<dbReference type="InterPro" id="IPR020841">
    <property type="entry name" value="PKS_Beta-ketoAc_synthase_dom"/>
</dbReference>
<dbReference type="InterPro" id="IPR014030">
    <property type="entry name" value="Ketoacyl_synth_N"/>
</dbReference>
<sequence>MTDSPPVAVTGVGLVTPAGVGRASNWRAVCSGIPTAGALDSLAHAPVGFASTVPGGFDAGRLTGRRLSRRYDRSTQFALVAAQEALGDARLTQTAVQEARVAVVMGTAFGGVQTLEDNHARLMAEGPDAVNARFLPNALANMVAGILSIELGTTGPAVVVSTACASGATAIGTALGLLRSGAADVVVAGGTDASVTPLQVAGFDKLRALSRGSRFPPAQASRPFDAEHDGFVMGEGAGVLVLERESDAAARGISRYAKLAGYGTTSDAYHITSPAPDGRGAKEAIAQACRDGGLSPRDIAHVNAHATSTPTGDAVEAGVVAATAPTAVVTSTKGVTGHTMGAAGAIEAAYTVLAVHTRTVPPVANLATPCKGAEDLDLVIGDARSQTLENAISSSFGFGGHNAVLAFTTA</sequence>
<dbReference type="Gene3D" id="3.40.47.10">
    <property type="match status" value="2"/>
</dbReference>
<dbReference type="SUPFAM" id="SSF53901">
    <property type="entry name" value="Thiolase-like"/>
    <property type="match status" value="2"/>
</dbReference>
<dbReference type="CDD" id="cd00834">
    <property type="entry name" value="KAS_I_II"/>
    <property type="match status" value="1"/>
</dbReference>
<dbReference type="InterPro" id="IPR018201">
    <property type="entry name" value="Ketoacyl_synth_AS"/>
</dbReference>
<dbReference type="Pfam" id="PF02801">
    <property type="entry name" value="Ketoacyl-synt_C"/>
    <property type="match status" value="1"/>
</dbReference>
<evidence type="ECO:0000256" key="2">
    <source>
        <dbReference type="ARBA" id="ARBA00022679"/>
    </source>
</evidence>
<dbReference type="AlphaFoldDB" id="A0A0C2FJU3"/>
<organism evidence="5 6">
    <name type="scientific">Streptomonospora alba</name>
    <dbReference type="NCBI Taxonomy" id="183763"/>
    <lineage>
        <taxon>Bacteria</taxon>
        <taxon>Bacillati</taxon>
        <taxon>Actinomycetota</taxon>
        <taxon>Actinomycetes</taxon>
        <taxon>Streptosporangiales</taxon>
        <taxon>Nocardiopsidaceae</taxon>
        <taxon>Streptomonospora</taxon>
    </lineage>
</organism>
<dbReference type="InterPro" id="IPR016039">
    <property type="entry name" value="Thiolase-like"/>
</dbReference>
<dbReference type="InterPro" id="IPR000794">
    <property type="entry name" value="Beta-ketoacyl_synthase"/>
</dbReference>
<dbReference type="PANTHER" id="PTHR11712">
    <property type="entry name" value="POLYKETIDE SYNTHASE-RELATED"/>
    <property type="match status" value="1"/>
</dbReference>
<comment type="caution">
    <text evidence="5">The sequence shown here is derived from an EMBL/GenBank/DDBJ whole genome shotgun (WGS) entry which is preliminary data.</text>
</comment>
<gene>
    <name evidence="5" type="ORF">LP52_06930</name>
</gene>
<dbReference type="PROSITE" id="PS00606">
    <property type="entry name" value="KS3_1"/>
    <property type="match status" value="1"/>
</dbReference>
<reference evidence="6" key="1">
    <citation type="journal article" date="2015" name="Chem. Biol.">
        <title>Structure, bioactivity, and resistance mechanism of streptomonomicin, an unusual lasso Peptide from an understudied halophilic actinomycete.</title>
        <authorList>
            <person name="Metelev M."/>
            <person name="Tietz J.I."/>
            <person name="Melby J.O."/>
            <person name="Blair P.M."/>
            <person name="Zhu L."/>
            <person name="Livnat I."/>
            <person name="Severinov K."/>
            <person name="Mitchell D.A."/>
        </authorList>
    </citation>
    <scope>NUCLEOTIDE SEQUENCE [LARGE SCALE GENOMIC DNA]</scope>
    <source>
        <strain evidence="6">YIM 90003</strain>
    </source>
</reference>
<evidence type="ECO:0000313" key="5">
    <source>
        <dbReference type="EMBL" id="KIH99594.1"/>
    </source>
</evidence>
<keyword evidence="6" id="KW-1185">Reference proteome</keyword>
<dbReference type="OrthoDB" id="9808669at2"/>
<evidence type="ECO:0000259" key="4">
    <source>
        <dbReference type="PROSITE" id="PS52004"/>
    </source>
</evidence>
<dbReference type="Proteomes" id="UP000031675">
    <property type="component" value="Unassembled WGS sequence"/>
</dbReference>
<dbReference type="GO" id="GO:0006633">
    <property type="term" value="P:fatty acid biosynthetic process"/>
    <property type="evidence" value="ECO:0007669"/>
    <property type="project" value="InterPro"/>
</dbReference>
<dbReference type="Pfam" id="PF00109">
    <property type="entry name" value="ketoacyl-synt"/>
    <property type="match status" value="1"/>
</dbReference>
<dbReference type="EMBL" id="JROO01000010">
    <property type="protein sequence ID" value="KIH99594.1"/>
    <property type="molecule type" value="Genomic_DNA"/>
</dbReference>
<protein>
    <recommendedName>
        <fullName evidence="4">Ketosynthase family 3 (KS3) domain-containing protein</fullName>
    </recommendedName>
</protein>
<dbReference type="SMART" id="SM00825">
    <property type="entry name" value="PKS_KS"/>
    <property type="match status" value="1"/>
</dbReference>
<dbReference type="InterPro" id="IPR014031">
    <property type="entry name" value="Ketoacyl_synth_C"/>
</dbReference>
<feature type="domain" description="Ketosynthase family 3 (KS3)" evidence="4">
    <location>
        <begin position="4"/>
        <end position="409"/>
    </location>
</feature>
<evidence type="ECO:0000313" key="6">
    <source>
        <dbReference type="Proteomes" id="UP000031675"/>
    </source>
</evidence>
<dbReference type="GO" id="GO:0004315">
    <property type="term" value="F:3-oxoacyl-[acyl-carrier-protein] synthase activity"/>
    <property type="evidence" value="ECO:0007669"/>
    <property type="project" value="InterPro"/>
</dbReference>
<accession>A0A0C2FJU3</accession>
<dbReference type="PANTHER" id="PTHR11712:SF347">
    <property type="entry name" value="BETA KETOACYL-ACYL CARRIER PROTEIN SYNTHASE"/>
    <property type="match status" value="1"/>
</dbReference>
<dbReference type="STRING" id="183763.LP52_06930"/>
<proteinExistence type="inferred from homology"/>